<gene>
    <name evidence="1" type="ORF">NCTC13160_03596</name>
</gene>
<dbReference type="KEGG" id="ppnm:LV28_18220"/>
<accession>A0A378YUR9</accession>
<proteinExistence type="predicted"/>
<evidence type="ECO:0000313" key="2">
    <source>
        <dbReference type="Proteomes" id="UP000254573"/>
    </source>
</evidence>
<reference evidence="1 2" key="1">
    <citation type="submission" date="2018-06" db="EMBL/GenBank/DDBJ databases">
        <authorList>
            <consortium name="Pathogen Informatics"/>
            <person name="Doyle S."/>
        </authorList>
    </citation>
    <scope>NUCLEOTIDE SEQUENCE [LARGE SCALE GENOMIC DNA]</scope>
    <source>
        <strain evidence="1 2">NCTC13160</strain>
    </source>
</reference>
<sequence length="173" mass="18578">MTSFEIPADTTPPSRHVASDIAAIRDAVRDAQARCAAMDLPSPGTWDAARCDAAYRRGYGAFERGDYVQAIECFAPLLAACPHQADYAVALALCAQRLGEPRAALPLFMAAALIDREAPGPMYRVGECLFELAYYAAAVSAMRETMRRCAGQPGFAAVRRAAQRVMAMAQAMA</sequence>
<organism evidence="1 2">
    <name type="scientific">Pandoraea pnomenusa</name>
    <dbReference type="NCBI Taxonomy" id="93220"/>
    <lineage>
        <taxon>Bacteria</taxon>
        <taxon>Pseudomonadati</taxon>
        <taxon>Pseudomonadota</taxon>
        <taxon>Betaproteobacteria</taxon>
        <taxon>Burkholderiales</taxon>
        <taxon>Burkholderiaceae</taxon>
        <taxon>Pandoraea</taxon>
    </lineage>
</organism>
<evidence type="ECO:0000313" key="1">
    <source>
        <dbReference type="EMBL" id="SUA80159.1"/>
    </source>
</evidence>
<dbReference type="STRING" id="93220.A6P55_15420"/>
<dbReference type="OrthoDB" id="8941358at2"/>
<dbReference type="InterPro" id="IPR011990">
    <property type="entry name" value="TPR-like_helical_dom_sf"/>
</dbReference>
<dbReference type="SUPFAM" id="SSF48452">
    <property type="entry name" value="TPR-like"/>
    <property type="match status" value="1"/>
</dbReference>
<dbReference type="Gene3D" id="1.25.40.10">
    <property type="entry name" value="Tetratricopeptide repeat domain"/>
    <property type="match status" value="1"/>
</dbReference>
<dbReference type="AlphaFoldDB" id="A0A378YUR9"/>
<protein>
    <submittedName>
        <fullName evidence="1">Type III secretion system chaperone protein SscB</fullName>
    </submittedName>
</protein>
<name>A0A378YUR9_9BURK</name>
<dbReference type="RefSeq" id="WP_038619796.1">
    <property type="nucleotide sequence ID" value="NZ_CP009553.3"/>
</dbReference>
<dbReference type="EMBL" id="UGSG01000001">
    <property type="protein sequence ID" value="SUA80159.1"/>
    <property type="molecule type" value="Genomic_DNA"/>
</dbReference>
<dbReference type="Proteomes" id="UP000254573">
    <property type="component" value="Unassembled WGS sequence"/>
</dbReference>